<evidence type="ECO:0000313" key="1">
    <source>
        <dbReference type="EMBL" id="APF40351.1"/>
    </source>
</evidence>
<dbReference type="AlphaFoldDB" id="A0A1L2ZMU2"/>
<keyword evidence="2" id="KW-1185">Reference proteome</keyword>
<dbReference type="STRING" id="556325.BHE16_04210"/>
<reference evidence="1 2" key="1">
    <citation type="submission" date="2016-11" db="EMBL/GenBank/DDBJ databases">
        <title>Genome sequencing of Zhihengliuella aestuarii B18 antagonistic to Plasmodiophora brassicae.</title>
        <authorList>
            <person name="Luo Y."/>
        </authorList>
    </citation>
    <scope>NUCLEOTIDE SEQUENCE [LARGE SCALE GENOMIC DNA]</scope>
    <source>
        <strain evidence="1 2">B18</strain>
    </source>
</reference>
<accession>A0A1L2ZMU2</accession>
<evidence type="ECO:0000313" key="2">
    <source>
        <dbReference type="Proteomes" id="UP000183530"/>
    </source>
</evidence>
<dbReference type="KEGG" id="nae:BHE16_04210"/>
<gene>
    <name evidence="1" type="ORF">BHE16_04210</name>
</gene>
<dbReference type="EMBL" id="CP018135">
    <property type="protein sequence ID" value="APF40351.1"/>
    <property type="molecule type" value="Genomic_DNA"/>
</dbReference>
<name>A0A1L2ZMU2_9MICC</name>
<sequence length="71" mass="8197">MEIAFVSGRKWRLFAHFFDAVRIQAFFGKRPPLYGAEQPVKATPAVAKATNNRQERPVFERKITIKPRATH</sequence>
<protein>
    <submittedName>
        <fullName evidence="1">Uncharacterized protein</fullName>
    </submittedName>
</protein>
<proteinExistence type="predicted"/>
<organism evidence="1 2">
    <name type="scientific">Neomicrococcus aestuarii</name>
    <dbReference type="NCBI Taxonomy" id="556325"/>
    <lineage>
        <taxon>Bacteria</taxon>
        <taxon>Bacillati</taxon>
        <taxon>Actinomycetota</taxon>
        <taxon>Actinomycetes</taxon>
        <taxon>Micrococcales</taxon>
        <taxon>Micrococcaceae</taxon>
        <taxon>Neomicrococcus</taxon>
    </lineage>
</organism>
<dbReference type="Proteomes" id="UP000183530">
    <property type="component" value="Chromosome"/>
</dbReference>